<dbReference type="PRINTS" id="PR00385">
    <property type="entry name" value="P450"/>
</dbReference>
<comment type="subcellular location">
    <subcellularLocation>
        <location evidence="2">Membrane</location>
    </subcellularLocation>
</comment>
<dbReference type="GO" id="GO:0004497">
    <property type="term" value="F:monooxygenase activity"/>
    <property type="evidence" value="ECO:0007669"/>
    <property type="project" value="UniProtKB-KW"/>
</dbReference>
<evidence type="ECO:0000256" key="5">
    <source>
        <dbReference type="ARBA" id="ARBA00022617"/>
    </source>
</evidence>
<evidence type="ECO:0000256" key="14">
    <source>
        <dbReference type="SAM" id="Phobius"/>
    </source>
</evidence>
<evidence type="ECO:0000256" key="8">
    <source>
        <dbReference type="ARBA" id="ARBA00022989"/>
    </source>
</evidence>
<keyword evidence="8 14" id="KW-1133">Transmembrane helix</keyword>
<dbReference type="AlphaFoldDB" id="A0A9P3Q298"/>
<proteinExistence type="inferred from homology"/>
<protein>
    <submittedName>
        <fullName evidence="15">Cytochrome p450</fullName>
    </submittedName>
</protein>
<evidence type="ECO:0000256" key="7">
    <source>
        <dbReference type="ARBA" id="ARBA00022723"/>
    </source>
</evidence>
<sequence>MEALTKRLSDLSLENIAFAAVPLSVALVFVGLAKSRRRRTTKLNGPTSKSYIFGVGEDLFKAPDMGVVYENWQKEYGPVFSIPVTLGSKVVVLCDPKAVAHHYSKDTFTYQQLPSSKFFVETYFGRNILIAEGDTHKRQRRALSSAFSIAAIRKLTSVFYDSAYTVKAAWDFSLQNSSDDTALIEVQQWMNRVSLDSIGTGGFSHDFGSLKGKASPIVDAFDSFGAIKPSLPIMVAFLLSSVFPIFAKVPNKRIRVIKKVSTSVRAIANNLVERARLEKAANVGESSGDNSIIGTLIRSENASSRVQMSLDEITAQNLLILAGYETTAISMTWALIELARNPEIQAKLRDELAVFSGRDPSYEELANGLPYLDAVVCETLRLHPAAPETTRMAQEDDVIPLTNPIYNADGQLVDSIFIAKGTKVRVPIMCFNTSETFWGENAKEFMPSRWLDEGVSKERAAEIQGYRHLLTFADGPRTCLGRHFALTEFKAVLSVLIRNFSFELPDGPSTKIESHRCLMARPKVAGQEGPKVPLMVTRVE</sequence>
<evidence type="ECO:0000256" key="2">
    <source>
        <dbReference type="ARBA" id="ARBA00004370"/>
    </source>
</evidence>
<evidence type="ECO:0000256" key="13">
    <source>
        <dbReference type="PIRSR" id="PIRSR602401-1"/>
    </source>
</evidence>
<evidence type="ECO:0000256" key="6">
    <source>
        <dbReference type="ARBA" id="ARBA00022692"/>
    </source>
</evidence>
<comment type="similarity">
    <text evidence="4">Belongs to the cytochrome P450 family.</text>
</comment>
<evidence type="ECO:0000313" key="16">
    <source>
        <dbReference type="Proteomes" id="UP001063166"/>
    </source>
</evidence>
<feature type="transmembrane region" description="Helical" evidence="14">
    <location>
        <begin position="16"/>
        <end position="33"/>
    </location>
</feature>
<evidence type="ECO:0000313" key="15">
    <source>
        <dbReference type="EMBL" id="GLB45497.1"/>
    </source>
</evidence>
<name>A0A9P3Q298_LYOSH</name>
<evidence type="ECO:0000256" key="1">
    <source>
        <dbReference type="ARBA" id="ARBA00001971"/>
    </source>
</evidence>
<dbReference type="Proteomes" id="UP001063166">
    <property type="component" value="Unassembled WGS sequence"/>
</dbReference>
<organism evidence="15 16">
    <name type="scientific">Lyophyllum shimeji</name>
    <name type="common">Hon-shimeji</name>
    <name type="synonym">Tricholoma shimeji</name>
    <dbReference type="NCBI Taxonomy" id="47721"/>
    <lineage>
        <taxon>Eukaryota</taxon>
        <taxon>Fungi</taxon>
        <taxon>Dikarya</taxon>
        <taxon>Basidiomycota</taxon>
        <taxon>Agaricomycotina</taxon>
        <taxon>Agaricomycetes</taxon>
        <taxon>Agaricomycetidae</taxon>
        <taxon>Agaricales</taxon>
        <taxon>Tricholomatineae</taxon>
        <taxon>Lyophyllaceae</taxon>
        <taxon>Lyophyllum</taxon>
    </lineage>
</organism>
<evidence type="ECO:0000256" key="12">
    <source>
        <dbReference type="ARBA" id="ARBA00023136"/>
    </source>
</evidence>
<dbReference type="EMBL" id="BRPK01000023">
    <property type="protein sequence ID" value="GLB45497.1"/>
    <property type="molecule type" value="Genomic_DNA"/>
</dbReference>
<reference evidence="15" key="1">
    <citation type="submission" date="2022-07" db="EMBL/GenBank/DDBJ databases">
        <title>The genome of Lyophyllum shimeji provides insight into the initial evolution of ectomycorrhizal fungal genome.</title>
        <authorList>
            <person name="Kobayashi Y."/>
            <person name="Shibata T."/>
            <person name="Hirakawa H."/>
            <person name="Shigenobu S."/>
            <person name="Nishiyama T."/>
            <person name="Yamada A."/>
            <person name="Hasebe M."/>
            <person name="Kawaguchi M."/>
        </authorList>
    </citation>
    <scope>NUCLEOTIDE SEQUENCE</scope>
    <source>
        <strain evidence="15">AT787</strain>
    </source>
</reference>
<dbReference type="GO" id="GO:0016705">
    <property type="term" value="F:oxidoreductase activity, acting on paired donors, with incorporation or reduction of molecular oxygen"/>
    <property type="evidence" value="ECO:0007669"/>
    <property type="project" value="InterPro"/>
</dbReference>
<keyword evidence="12 14" id="KW-0472">Membrane</keyword>
<keyword evidence="9" id="KW-0560">Oxidoreductase</keyword>
<dbReference type="PANTHER" id="PTHR24305">
    <property type="entry name" value="CYTOCHROME P450"/>
    <property type="match status" value="1"/>
</dbReference>
<gene>
    <name evidence="15" type="ORF">LshimejAT787_2300570</name>
</gene>
<evidence type="ECO:0000256" key="3">
    <source>
        <dbReference type="ARBA" id="ARBA00004721"/>
    </source>
</evidence>
<dbReference type="GO" id="GO:0016020">
    <property type="term" value="C:membrane"/>
    <property type="evidence" value="ECO:0007669"/>
    <property type="project" value="UniProtKB-SubCell"/>
</dbReference>
<accession>A0A9P3Q298</accession>
<feature type="transmembrane region" description="Helical" evidence="14">
    <location>
        <begin position="231"/>
        <end position="249"/>
    </location>
</feature>
<dbReference type="OrthoDB" id="1470350at2759"/>
<keyword evidence="6 14" id="KW-0812">Transmembrane</keyword>
<evidence type="ECO:0000256" key="9">
    <source>
        <dbReference type="ARBA" id="ARBA00023002"/>
    </source>
</evidence>
<dbReference type="Gene3D" id="1.10.630.10">
    <property type="entry name" value="Cytochrome P450"/>
    <property type="match status" value="1"/>
</dbReference>
<keyword evidence="16" id="KW-1185">Reference proteome</keyword>
<dbReference type="GO" id="GO:0020037">
    <property type="term" value="F:heme binding"/>
    <property type="evidence" value="ECO:0007669"/>
    <property type="project" value="InterPro"/>
</dbReference>
<evidence type="ECO:0000256" key="11">
    <source>
        <dbReference type="ARBA" id="ARBA00023033"/>
    </source>
</evidence>
<comment type="caution">
    <text evidence="15">The sequence shown here is derived from an EMBL/GenBank/DDBJ whole genome shotgun (WGS) entry which is preliminary data.</text>
</comment>
<keyword evidence="7 13" id="KW-0479">Metal-binding</keyword>
<dbReference type="InterPro" id="IPR002401">
    <property type="entry name" value="Cyt_P450_E_grp-I"/>
</dbReference>
<dbReference type="InterPro" id="IPR001128">
    <property type="entry name" value="Cyt_P450"/>
</dbReference>
<dbReference type="SUPFAM" id="SSF48264">
    <property type="entry name" value="Cytochrome P450"/>
    <property type="match status" value="1"/>
</dbReference>
<comment type="pathway">
    <text evidence="3">Secondary metabolite biosynthesis; terpenoid biosynthesis.</text>
</comment>
<keyword evidence="11" id="KW-0503">Monooxygenase</keyword>
<keyword evidence="5 13" id="KW-0349">Heme</keyword>
<dbReference type="Pfam" id="PF00067">
    <property type="entry name" value="p450"/>
    <property type="match status" value="1"/>
</dbReference>
<evidence type="ECO:0000256" key="4">
    <source>
        <dbReference type="ARBA" id="ARBA00010617"/>
    </source>
</evidence>
<evidence type="ECO:0000256" key="10">
    <source>
        <dbReference type="ARBA" id="ARBA00023004"/>
    </source>
</evidence>
<dbReference type="InterPro" id="IPR036396">
    <property type="entry name" value="Cyt_P450_sf"/>
</dbReference>
<dbReference type="InterPro" id="IPR050121">
    <property type="entry name" value="Cytochrome_P450_monoxygenase"/>
</dbReference>
<dbReference type="GO" id="GO:0005506">
    <property type="term" value="F:iron ion binding"/>
    <property type="evidence" value="ECO:0007669"/>
    <property type="project" value="InterPro"/>
</dbReference>
<keyword evidence="10 13" id="KW-0408">Iron</keyword>
<feature type="binding site" description="axial binding residue" evidence="13">
    <location>
        <position position="479"/>
    </location>
    <ligand>
        <name>heme</name>
        <dbReference type="ChEBI" id="CHEBI:30413"/>
    </ligand>
    <ligandPart>
        <name>Fe</name>
        <dbReference type="ChEBI" id="CHEBI:18248"/>
    </ligandPart>
</feature>
<dbReference type="PANTHER" id="PTHR24305:SF166">
    <property type="entry name" value="CYTOCHROME P450 12A4, MITOCHONDRIAL-RELATED"/>
    <property type="match status" value="1"/>
</dbReference>
<dbReference type="PRINTS" id="PR00463">
    <property type="entry name" value="EP450I"/>
</dbReference>
<comment type="cofactor">
    <cofactor evidence="1 13">
        <name>heme</name>
        <dbReference type="ChEBI" id="CHEBI:30413"/>
    </cofactor>
</comment>